<evidence type="ECO:0000256" key="1">
    <source>
        <dbReference type="SAM" id="MobiDB-lite"/>
    </source>
</evidence>
<dbReference type="Proteomes" id="UP000649617">
    <property type="component" value="Unassembled WGS sequence"/>
</dbReference>
<feature type="region of interest" description="Disordered" evidence="1">
    <location>
        <begin position="35"/>
        <end position="62"/>
    </location>
</feature>
<name>A0A812SGV6_SYMPI</name>
<gene>
    <name evidence="2" type="ORF">SPIL2461_LOCUS12014</name>
</gene>
<sequence>MGAVMVLSYLVPWGYENASVWESLTAPQVYAQRAARYRPPGRQTSHSDDSDCGAARPSPQLPDITEEEALRNILSAVPARIFLKQEEVCSVCLETFAAKAVDAVSAS</sequence>
<dbReference type="AlphaFoldDB" id="A0A812SGV6"/>
<reference evidence="2" key="1">
    <citation type="submission" date="2021-02" db="EMBL/GenBank/DDBJ databases">
        <authorList>
            <person name="Dougan E. K."/>
            <person name="Rhodes N."/>
            <person name="Thang M."/>
            <person name="Chan C."/>
        </authorList>
    </citation>
    <scope>NUCLEOTIDE SEQUENCE</scope>
</reference>
<protein>
    <submittedName>
        <fullName evidence="2">Uncharacterized protein</fullName>
    </submittedName>
</protein>
<evidence type="ECO:0000313" key="2">
    <source>
        <dbReference type="EMBL" id="CAE7473322.1"/>
    </source>
</evidence>
<accession>A0A812SGV6</accession>
<evidence type="ECO:0000313" key="3">
    <source>
        <dbReference type="Proteomes" id="UP000649617"/>
    </source>
</evidence>
<keyword evidence="3" id="KW-1185">Reference proteome</keyword>
<feature type="non-terminal residue" evidence="2">
    <location>
        <position position="107"/>
    </location>
</feature>
<dbReference type="EMBL" id="CAJNIZ010024014">
    <property type="protein sequence ID" value="CAE7473322.1"/>
    <property type="molecule type" value="Genomic_DNA"/>
</dbReference>
<comment type="caution">
    <text evidence="2">The sequence shown here is derived from an EMBL/GenBank/DDBJ whole genome shotgun (WGS) entry which is preliminary data.</text>
</comment>
<organism evidence="2 3">
    <name type="scientific">Symbiodinium pilosum</name>
    <name type="common">Dinoflagellate</name>
    <dbReference type="NCBI Taxonomy" id="2952"/>
    <lineage>
        <taxon>Eukaryota</taxon>
        <taxon>Sar</taxon>
        <taxon>Alveolata</taxon>
        <taxon>Dinophyceae</taxon>
        <taxon>Suessiales</taxon>
        <taxon>Symbiodiniaceae</taxon>
        <taxon>Symbiodinium</taxon>
    </lineage>
</organism>
<proteinExistence type="predicted"/>